<dbReference type="PANTHER" id="PTHR42821:SF1">
    <property type="entry name" value="CATALASE-B"/>
    <property type="match status" value="1"/>
</dbReference>
<comment type="caution">
    <text evidence="10">The sequence shown here is derived from an EMBL/GenBank/DDBJ whole genome shotgun (WGS) entry which is preliminary data.</text>
</comment>
<evidence type="ECO:0000313" key="11">
    <source>
        <dbReference type="Proteomes" id="UP000015001"/>
    </source>
</evidence>
<evidence type="ECO:0000256" key="2">
    <source>
        <dbReference type="ARBA" id="ARBA00012314"/>
    </source>
</evidence>
<evidence type="ECO:0000256" key="5">
    <source>
        <dbReference type="ARBA" id="ARBA00022723"/>
    </source>
</evidence>
<comment type="cofactor">
    <cofactor evidence="1">
        <name>heme</name>
        <dbReference type="ChEBI" id="CHEBI:30413"/>
    </cofactor>
</comment>
<dbReference type="GO" id="GO:0005829">
    <property type="term" value="C:cytosol"/>
    <property type="evidence" value="ECO:0007669"/>
    <property type="project" value="TreeGrafter"/>
</dbReference>
<evidence type="ECO:0000256" key="6">
    <source>
        <dbReference type="ARBA" id="ARBA00023002"/>
    </source>
</evidence>
<dbReference type="PATRIC" id="fig|1283301.3.peg.111"/>
<dbReference type="SUPFAM" id="SSF56634">
    <property type="entry name" value="Heme-dependent catalase-like"/>
    <property type="match status" value="1"/>
</dbReference>
<keyword evidence="8" id="KW-0376">Hydrogen peroxide</keyword>
<dbReference type="Gene3D" id="2.40.180.10">
    <property type="entry name" value="Catalase core domain"/>
    <property type="match status" value="1"/>
</dbReference>
<name>S4NW70_9ACTN</name>
<evidence type="ECO:0000256" key="1">
    <source>
        <dbReference type="ARBA" id="ARBA00001971"/>
    </source>
</evidence>
<keyword evidence="11" id="KW-1185">Reference proteome</keyword>
<sequence>MSLQPETLHAIMWLMSDRAIPRSYRMMQGFGVHTFPVRERGRQRGTVS</sequence>
<dbReference type="InterPro" id="IPR011614">
    <property type="entry name" value="Catalase_core"/>
</dbReference>
<evidence type="ECO:0000313" key="10">
    <source>
        <dbReference type="EMBL" id="EPJ42824.1"/>
    </source>
</evidence>
<keyword evidence="6" id="KW-0560">Oxidoreductase</keyword>
<dbReference type="HOGENOM" id="CLU_3158068_0_0_11"/>
<dbReference type="Proteomes" id="UP000015001">
    <property type="component" value="Unassembled WGS sequence"/>
</dbReference>
<dbReference type="GO" id="GO:0006979">
    <property type="term" value="P:response to oxidative stress"/>
    <property type="evidence" value="ECO:0007669"/>
    <property type="project" value="InterPro"/>
</dbReference>
<dbReference type="InterPro" id="IPR020835">
    <property type="entry name" value="Catalase_sf"/>
</dbReference>
<evidence type="ECO:0000256" key="3">
    <source>
        <dbReference type="ARBA" id="ARBA00022559"/>
    </source>
</evidence>
<organism evidence="10 11">
    <name type="scientific">Streptomyces afghaniensis 772</name>
    <dbReference type="NCBI Taxonomy" id="1283301"/>
    <lineage>
        <taxon>Bacteria</taxon>
        <taxon>Bacillati</taxon>
        <taxon>Actinomycetota</taxon>
        <taxon>Actinomycetes</taxon>
        <taxon>Kitasatosporales</taxon>
        <taxon>Streptomycetaceae</taxon>
        <taxon>Streptomyces</taxon>
    </lineage>
</organism>
<evidence type="ECO:0000256" key="7">
    <source>
        <dbReference type="ARBA" id="ARBA00023004"/>
    </source>
</evidence>
<dbReference type="GO" id="GO:0020037">
    <property type="term" value="F:heme binding"/>
    <property type="evidence" value="ECO:0007669"/>
    <property type="project" value="InterPro"/>
</dbReference>
<reference evidence="10 11" key="1">
    <citation type="submission" date="2013-02" db="EMBL/GenBank/DDBJ databases">
        <title>Draft Genome Sequence of Streptomyces afghaniensis, Which Produces Compounds of the Julimycin B-Complex.</title>
        <authorList>
            <person name="Gruening B.A."/>
            <person name="Praeg A."/>
            <person name="Erxleben A."/>
            <person name="Guenther S."/>
            <person name="Fiedler H.-P."/>
            <person name="Goodfellow M."/>
            <person name="Mueller M."/>
        </authorList>
    </citation>
    <scope>NUCLEOTIDE SEQUENCE [LARGE SCALE GENOMIC DNA]</scope>
    <source>
        <strain evidence="10 11">772</strain>
    </source>
</reference>
<keyword evidence="3" id="KW-0575">Peroxidase</keyword>
<proteinExistence type="predicted"/>
<accession>S4NW70</accession>
<dbReference type="Pfam" id="PF00199">
    <property type="entry name" value="Catalase"/>
    <property type="match status" value="1"/>
</dbReference>
<gene>
    <name evidence="10" type="ORF">STAFG_0120</name>
</gene>
<evidence type="ECO:0000256" key="4">
    <source>
        <dbReference type="ARBA" id="ARBA00022617"/>
    </source>
</evidence>
<protein>
    <recommendedName>
        <fullName evidence="2">catalase</fullName>
        <ecNumber evidence="2">1.11.1.6</ecNumber>
    </recommendedName>
</protein>
<dbReference type="InterPro" id="IPR024712">
    <property type="entry name" value="Catalase_clade2"/>
</dbReference>
<dbReference type="EC" id="1.11.1.6" evidence="2"/>
<feature type="domain" description="Catalase core" evidence="9">
    <location>
        <begin position="1"/>
        <end position="39"/>
    </location>
</feature>
<keyword evidence="7" id="KW-0408">Iron</keyword>
<dbReference type="GO" id="GO:0046872">
    <property type="term" value="F:metal ion binding"/>
    <property type="evidence" value="ECO:0007669"/>
    <property type="project" value="UniProtKB-KW"/>
</dbReference>
<evidence type="ECO:0000259" key="9">
    <source>
        <dbReference type="Pfam" id="PF00199"/>
    </source>
</evidence>
<keyword evidence="5" id="KW-0479">Metal-binding</keyword>
<evidence type="ECO:0000256" key="8">
    <source>
        <dbReference type="ARBA" id="ARBA00023324"/>
    </source>
</evidence>
<dbReference type="EMBL" id="AOPY01000770">
    <property type="protein sequence ID" value="EPJ42824.1"/>
    <property type="molecule type" value="Genomic_DNA"/>
</dbReference>
<dbReference type="PANTHER" id="PTHR42821">
    <property type="entry name" value="CATALASE"/>
    <property type="match status" value="1"/>
</dbReference>
<dbReference type="GO" id="GO:0004096">
    <property type="term" value="F:catalase activity"/>
    <property type="evidence" value="ECO:0007669"/>
    <property type="project" value="UniProtKB-EC"/>
</dbReference>
<keyword evidence="4" id="KW-0349">Heme</keyword>
<dbReference type="GO" id="GO:0042744">
    <property type="term" value="P:hydrogen peroxide catabolic process"/>
    <property type="evidence" value="ECO:0007669"/>
    <property type="project" value="UniProtKB-KW"/>
</dbReference>
<dbReference type="AlphaFoldDB" id="S4NW70"/>